<dbReference type="SUPFAM" id="SSF55154">
    <property type="entry name" value="CYTH-like phosphatases"/>
    <property type="match status" value="1"/>
</dbReference>
<protein>
    <submittedName>
        <fullName evidence="3">Uncharacterized protein LOC106474919</fullName>
    </submittedName>
</protein>
<feature type="domain" description="CYTH" evidence="1">
    <location>
        <begin position="26"/>
        <end position="133"/>
    </location>
</feature>
<reference evidence="3" key="1">
    <citation type="submission" date="2025-08" db="UniProtKB">
        <authorList>
            <consortium name="RefSeq"/>
        </authorList>
    </citation>
    <scope>IDENTIFICATION</scope>
    <source>
        <tissue evidence="3">Muscle</tissue>
    </source>
</reference>
<evidence type="ECO:0000313" key="3">
    <source>
        <dbReference type="RefSeq" id="XP_013791071.2"/>
    </source>
</evidence>
<dbReference type="RefSeq" id="XP_013791071.2">
    <property type="nucleotide sequence ID" value="XM_013935617.2"/>
</dbReference>
<dbReference type="PANTHER" id="PTHR21028">
    <property type="entry name" value="SI:CH211-156B7.4"/>
    <property type="match status" value="1"/>
</dbReference>
<keyword evidence="2" id="KW-1185">Reference proteome</keyword>
<dbReference type="Proteomes" id="UP000694941">
    <property type="component" value="Unplaced"/>
</dbReference>
<dbReference type="CDD" id="cd07890">
    <property type="entry name" value="CYTH-like_AC_IV-like"/>
    <property type="match status" value="1"/>
</dbReference>
<name>A0ABM1BYG7_LIMPO</name>
<evidence type="ECO:0000259" key="1">
    <source>
        <dbReference type="Pfam" id="PF01928"/>
    </source>
</evidence>
<dbReference type="GeneID" id="106474919"/>
<dbReference type="Gene3D" id="2.40.320.10">
    <property type="entry name" value="Hypothetical Protein Pfu-838710-001"/>
    <property type="match status" value="1"/>
</dbReference>
<organism evidence="2 3">
    <name type="scientific">Limulus polyphemus</name>
    <name type="common">Atlantic horseshoe crab</name>
    <dbReference type="NCBI Taxonomy" id="6850"/>
    <lineage>
        <taxon>Eukaryota</taxon>
        <taxon>Metazoa</taxon>
        <taxon>Ecdysozoa</taxon>
        <taxon>Arthropoda</taxon>
        <taxon>Chelicerata</taxon>
        <taxon>Merostomata</taxon>
        <taxon>Xiphosura</taxon>
        <taxon>Limulidae</taxon>
        <taxon>Limulus</taxon>
    </lineage>
</organism>
<accession>A0ABM1BYG7</accession>
<dbReference type="InterPro" id="IPR008173">
    <property type="entry name" value="Adenylyl_cyclase_CyaB"/>
</dbReference>
<dbReference type="PANTHER" id="PTHR21028:SF2">
    <property type="entry name" value="CYTH DOMAIN-CONTAINING PROTEIN"/>
    <property type="match status" value="1"/>
</dbReference>
<gene>
    <name evidence="3" type="primary">LOC106474919</name>
</gene>
<evidence type="ECO:0000313" key="2">
    <source>
        <dbReference type="Proteomes" id="UP000694941"/>
    </source>
</evidence>
<dbReference type="InterPro" id="IPR023577">
    <property type="entry name" value="CYTH_domain"/>
</dbReference>
<sequence>MAEEMCSEIVYLRRPSCDIRLINMSRNIEIKAKATNIDTLRAAVRKLTELPRTIMQQEDTFFHATSGRLKLRQVDGYPAELIHYDRPDEDGPKLSNYEKQVFQNVDEVEGLKNILKKSLEVRGVVRKQREISTV</sequence>
<dbReference type="InterPro" id="IPR033469">
    <property type="entry name" value="CYTH-like_dom_sf"/>
</dbReference>
<proteinExistence type="predicted"/>
<dbReference type="Pfam" id="PF01928">
    <property type="entry name" value="CYTH"/>
    <property type="match status" value="1"/>
</dbReference>